<keyword evidence="1" id="KW-1133">Transmembrane helix</keyword>
<gene>
    <name evidence="2" type="ORF">FloV-SA2_00224</name>
</gene>
<name>A0AB39JF44_9VIRU</name>
<protein>
    <submittedName>
        <fullName evidence="2">Uncharacterized protein</fullName>
    </submittedName>
</protein>
<dbReference type="EMBL" id="PP542043">
    <property type="protein sequence ID" value="XDO02043.1"/>
    <property type="molecule type" value="Genomic_DNA"/>
</dbReference>
<organism evidence="2">
    <name type="scientific">Florenciella sp. virus SA2</name>
    <dbReference type="NCBI Taxonomy" id="3240092"/>
    <lineage>
        <taxon>Viruses</taxon>
    </lineage>
</organism>
<proteinExistence type="predicted"/>
<feature type="transmembrane region" description="Helical" evidence="1">
    <location>
        <begin position="37"/>
        <end position="55"/>
    </location>
</feature>
<evidence type="ECO:0000256" key="1">
    <source>
        <dbReference type="SAM" id="Phobius"/>
    </source>
</evidence>
<feature type="transmembrane region" description="Helical" evidence="1">
    <location>
        <begin position="12"/>
        <end position="31"/>
    </location>
</feature>
<keyword evidence="1" id="KW-0812">Transmembrane</keyword>
<reference evidence="2" key="1">
    <citation type="submission" date="2024-03" db="EMBL/GenBank/DDBJ databases">
        <title>Eukaryotic viruses encode the ribosomal protein eL40.</title>
        <authorList>
            <person name="Thomy J."/>
            <person name="Schvarcz C.R."/>
            <person name="McBeain K.A."/>
            <person name="Edwards K.F."/>
            <person name="Steward G.F."/>
        </authorList>
    </citation>
    <scope>NUCLEOTIDE SEQUENCE</scope>
    <source>
        <strain evidence="2">FloV-SA2</strain>
    </source>
</reference>
<sequence length="114" mass="13391">MKLIKKLEKELMTSTLFLYLVFIIAVFNVILLVQLKFYVYVVLFIVLSLVTYSCFNQKNMIMVLLVPIIMINLILFIRNIFVLEYNYNNYHKVIDGFKVYSKEDGKYGNIGSGK</sequence>
<evidence type="ECO:0000313" key="2">
    <source>
        <dbReference type="EMBL" id="XDO02043.1"/>
    </source>
</evidence>
<keyword evidence="1" id="KW-0472">Membrane</keyword>
<feature type="transmembrane region" description="Helical" evidence="1">
    <location>
        <begin position="62"/>
        <end position="81"/>
    </location>
</feature>
<accession>A0AB39JF44</accession>